<proteinExistence type="inferred from homology"/>
<evidence type="ECO:0000313" key="13">
    <source>
        <dbReference type="Proteomes" id="UP000552587"/>
    </source>
</evidence>
<evidence type="ECO:0000256" key="3">
    <source>
        <dbReference type="ARBA" id="ARBA00006577"/>
    </source>
</evidence>
<dbReference type="Pfam" id="PF00254">
    <property type="entry name" value="FKBP_C"/>
    <property type="match status" value="1"/>
</dbReference>
<feature type="domain" description="PPIase FKBP-type" evidence="11">
    <location>
        <begin position="6"/>
        <end position="80"/>
    </location>
</feature>
<organism evidence="12 13">
    <name type="scientific">Marilutibacter penaei</name>
    <dbReference type="NCBI Taxonomy" id="2759900"/>
    <lineage>
        <taxon>Bacteria</taxon>
        <taxon>Pseudomonadati</taxon>
        <taxon>Pseudomonadota</taxon>
        <taxon>Gammaproteobacteria</taxon>
        <taxon>Lysobacterales</taxon>
        <taxon>Lysobacteraceae</taxon>
        <taxon>Marilutibacter</taxon>
    </lineage>
</organism>
<evidence type="ECO:0000256" key="5">
    <source>
        <dbReference type="ARBA" id="ARBA00023110"/>
    </source>
</evidence>
<evidence type="ECO:0000256" key="10">
    <source>
        <dbReference type="RuleBase" id="RU003915"/>
    </source>
</evidence>
<keyword evidence="4" id="KW-0963">Cytoplasm</keyword>
<evidence type="ECO:0000256" key="7">
    <source>
        <dbReference type="ARBA" id="ARBA00023235"/>
    </source>
</evidence>
<dbReference type="AlphaFoldDB" id="A0A7W3U603"/>
<dbReference type="PANTHER" id="PTHR47861">
    <property type="entry name" value="FKBP-TYPE PEPTIDYL-PROLYL CIS-TRANS ISOMERASE SLYD"/>
    <property type="match status" value="1"/>
</dbReference>
<comment type="catalytic activity">
    <reaction evidence="1 9 10">
        <text>[protein]-peptidylproline (omega=180) = [protein]-peptidylproline (omega=0)</text>
        <dbReference type="Rhea" id="RHEA:16237"/>
        <dbReference type="Rhea" id="RHEA-COMP:10747"/>
        <dbReference type="Rhea" id="RHEA-COMP:10748"/>
        <dbReference type="ChEBI" id="CHEBI:83833"/>
        <dbReference type="ChEBI" id="CHEBI:83834"/>
        <dbReference type="EC" id="5.2.1.8"/>
    </reaction>
</comment>
<dbReference type="EC" id="5.2.1.8" evidence="10"/>
<comment type="caution">
    <text evidence="12">The sequence shown here is derived from an EMBL/GenBank/DDBJ whole genome shotgun (WGS) entry which is preliminary data.</text>
</comment>
<keyword evidence="7 9" id="KW-0413">Isomerase</keyword>
<reference evidence="12 13" key="1">
    <citation type="submission" date="2020-07" db="EMBL/GenBank/DDBJ databases">
        <authorList>
            <person name="Xu S."/>
            <person name="Li A."/>
        </authorList>
    </citation>
    <scope>NUCLEOTIDE SEQUENCE [LARGE SCALE GENOMIC DNA]</scope>
    <source>
        <strain evidence="12 13">SG-8</strain>
    </source>
</reference>
<dbReference type="InterPro" id="IPR046357">
    <property type="entry name" value="PPIase_dom_sf"/>
</dbReference>
<keyword evidence="6" id="KW-0143">Chaperone</keyword>
<keyword evidence="13" id="KW-1185">Reference proteome</keyword>
<dbReference type="PANTHER" id="PTHR47861:SF3">
    <property type="entry name" value="FKBP-TYPE PEPTIDYL-PROLYL CIS-TRANS ISOMERASE SLYD"/>
    <property type="match status" value="1"/>
</dbReference>
<dbReference type="PROSITE" id="PS50059">
    <property type="entry name" value="FKBP_PPIASE"/>
    <property type="match status" value="1"/>
</dbReference>
<gene>
    <name evidence="12" type="ORF">H4F99_13740</name>
</gene>
<evidence type="ECO:0000256" key="2">
    <source>
        <dbReference type="ARBA" id="ARBA00004496"/>
    </source>
</evidence>
<dbReference type="Proteomes" id="UP000552587">
    <property type="component" value="Unassembled WGS sequence"/>
</dbReference>
<dbReference type="InterPro" id="IPR048261">
    <property type="entry name" value="SlpA/SlyD-like_ins_sf"/>
</dbReference>
<protein>
    <recommendedName>
        <fullName evidence="10">Peptidyl-prolyl cis-trans isomerase</fullName>
        <ecNumber evidence="10">5.2.1.8</ecNumber>
    </recommendedName>
</protein>
<dbReference type="SUPFAM" id="SSF54534">
    <property type="entry name" value="FKBP-like"/>
    <property type="match status" value="1"/>
</dbReference>
<dbReference type="Gene3D" id="3.10.50.40">
    <property type="match status" value="1"/>
</dbReference>
<sequence>MKIEKDRVVRFHYTVSEQGQAPLESSEGRDPLAILVGHNNIIPGLEKAMDGHEAGDTFEVDVAAADAYGERREGLTQRVPKKYFKGQKIAVGAQTVLQTNMGPRAVTVSKVGMSVVDVDLNHPMAGKDLHFAIEIVDVREAQEEEIKHGHVHGEGGVEH</sequence>
<evidence type="ECO:0000256" key="1">
    <source>
        <dbReference type="ARBA" id="ARBA00000971"/>
    </source>
</evidence>
<dbReference type="GO" id="GO:0042026">
    <property type="term" value="P:protein refolding"/>
    <property type="evidence" value="ECO:0007669"/>
    <property type="project" value="UniProtKB-ARBA"/>
</dbReference>
<evidence type="ECO:0000256" key="4">
    <source>
        <dbReference type="ARBA" id="ARBA00022490"/>
    </source>
</evidence>
<comment type="subcellular location">
    <subcellularLocation>
        <location evidence="2">Cytoplasm</location>
    </subcellularLocation>
</comment>
<dbReference type="GO" id="GO:0005737">
    <property type="term" value="C:cytoplasm"/>
    <property type="evidence" value="ECO:0007669"/>
    <property type="project" value="UniProtKB-SubCell"/>
</dbReference>
<dbReference type="InterPro" id="IPR001179">
    <property type="entry name" value="PPIase_FKBP_dom"/>
</dbReference>
<dbReference type="GO" id="GO:0003755">
    <property type="term" value="F:peptidyl-prolyl cis-trans isomerase activity"/>
    <property type="evidence" value="ECO:0007669"/>
    <property type="project" value="UniProtKB-UniRule"/>
</dbReference>
<evidence type="ECO:0000256" key="6">
    <source>
        <dbReference type="ARBA" id="ARBA00023186"/>
    </source>
</evidence>
<comment type="function">
    <text evidence="8">Also involved in hydrogenase metallocenter assembly, probably by participating in the nickel insertion step. This function in hydrogenase biosynthesis requires chaperone activity and the presence of the metal-binding domain, but not PPIase activity.</text>
</comment>
<evidence type="ECO:0000256" key="8">
    <source>
        <dbReference type="ARBA" id="ARBA00037071"/>
    </source>
</evidence>
<comment type="similarity">
    <text evidence="3 10">Belongs to the FKBP-type PPIase family.</text>
</comment>
<evidence type="ECO:0000259" key="11">
    <source>
        <dbReference type="PROSITE" id="PS50059"/>
    </source>
</evidence>
<accession>A0A7W3U603</accession>
<dbReference type="Gene3D" id="2.40.10.330">
    <property type="match status" value="1"/>
</dbReference>
<keyword evidence="5 9" id="KW-0697">Rotamase</keyword>
<dbReference type="RefSeq" id="WP_182670435.1">
    <property type="nucleotide sequence ID" value="NZ_JACHTE010000010.1"/>
</dbReference>
<dbReference type="EMBL" id="JACHTE010000010">
    <property type="protein sequence ID" value="MBB1089542.1"/>
    <property type="molecule type" value="Genomic_DNA"/>
</dbReference>
<evidence type="ECO:0000256" key="9">
    <source>
        <dbReference type="PROSITE-ProRule" id="PRU00277"/>
    </source>
</evidence>
<name>A0A7W3U603_9GAMM</name>
<evidence type="ECO:0000313" key="12">
    <source>
        <dbReference type="EMBL" id="MBB1089542.1"/>
    </source>
</evidence>